<keyword evidence="2" id="KW-1185">Reference proteome</keyword>
<proteinExistence type="predicted"/>
<evidence type="ECO:0000313" key="1">
    <source>
        <dbReference type="EMBL" id="KAI4320043.1"/>
    </source>
</evidence>
<dbReference type="EMBL" id="CM042889">
    <property type="protein sequence ID" value="KAI4320043.1"/>
    <property type="molecule type" value="Genomic_DNA"/>
</dbReference>
<comment type="caution">
    <text evidence="1">The sequence shown here is derived from an EMBL/GenBank/DDBJ whole genome shotgun (WGS) entry which is preliminary data.</text>
</comment>
<organism evidence="1 2">
    <name type="scientific">Melastoma candidum</name>
    <dbReference type="NCBI Taxonomy" id="119954"/>
    <lineage>
        <taxon>Eukaryota</taxon>
        <taxon>Viridiplantae</taxon>
        <taxon>Streptophyta</taxon>
        <taxon>Embryophyta</taxon>
        <taxon>Tracheophyta</taxon>
        <taxon>Spermatophyta</taxon>
        <taxon>Magnoliopsida</taxon>
        <taxon>eudicotyledons</taxon>
        <taxon>Gunneridae</taxon>
        <taxon>Pentapetalae</taxon>
        <taxon>rosids</taxon>
        <taxon>malvids</taxon>
        <taxon>Myrtales</taxon>
        <taxon>Melastomataceae</taxon>
        <taxon>Melastomatoideae</taxon>
        <taxon>Melastomateae</taxon>
        <taxon>Melastoma</taxon>
    </lineage>
</organism>
<gene>
    <name evidence="1" type="ORF">MLD38_033565</name>
</gene>
<accession>A0ACB9M7R5</accession>
<name>A0ACB9M7R5_9MYRT</name>
<dbReference type="Proteomes" id="UP001057402">
    <property type="component" value="Chromosome 10"/>
</dbReference>
<sequence length="113" mass="13109">MARGKVHVRRIENATSRQVTFSKRRGGLLKKAHELSVLCDAQIAVIVFSQRGKLYHFATSDIQNILARYYEHKGDDGSDSYKFHLEQRILHLKKDVANQEERSKFLKFLCGNF</sequence>
<evidence type="ECO:0000313" key="2">
    <source>
        <dbReference type="Proteomes" id="UP001057402"/>
    </source>
</evidence>
<reference evidence="2" key="1">
    <citation type="journal article" date="2023" name="Front. Plant Sci.">
        <title>Chromosomal-level genome assembly of Melastoma candidum provides insights into trichome evolution.</title>
        <authorList>
            <person name="Zhong Y."/>
            <person name="Wu W."/>
            <person name="Sun C."/>
            <person name="Zou P."/>
            <person name="Liu Y."/>
            <person name="Dai S."/>
            <person name="Zhou R."/>
        </authorList>
    </citation>
    <scope>NUCLEOTIDE SEQUENCE [LARGE SCALE GENOMIC DNA]</scope>
</reference>
<protein>
    <submittedName>
        <fullName evidence="1">Uncharacterized protein</fullName>
    </submittedName>
</protein>